<dbReference type="PRINTS" id="PR01438">
    <property type="entry name" value="UNVRSLSTRESS"/>
</dbReference>
<dbReference type="EMBL" id="CAIIXF020000009">
    <property type="protein sequence ID" value="CAH1794346.1"/>
    <property type="molecule type" value="Genomic_DNA"/>
</dbReference>
<sequence length="161" mass="17691">MADVGKAVIPGRTIAIAVDPSEHSKLAVNFYLTKLRVEGDKLIVIHCQEMFNIDQARLHYASGAAFAEMLREEEARVQACASENATLLKDAGVEVLKTRTDWGKPGEVICRVAKEESCDIVVIGTRGQGKLRRTILGSVSDYVVHHSECPVVVCKHPHDKK</sequence>
<dbReference type="PANTHER" id="PTHR31964">
    <property type="entry name" value="ADENINE NUCLEOTIDE ALPHA HYDROLASES-LIKE SUPERFAMILY PROTEIN"/>
    <property type="match status" value="1"/>
</dbReference>
<evidence type="ECO:0000313" key="2">
    <source>
        <dbReference type="Proteomes" id="UP000749559"/>
    </source>
</evidence>
<accession>A0A8J1XWV2</accession>
<proteinExistence type="predicted"/>
<dbReference type="OrthoDB" id="843225at2759"/>
<comment type="caution">
    <text evidence="1">The sequence shown here is derived from an EMBL/GenBank/DDBJ whole genome shotgun (WGS) entry which is preliminary data.</text>
</comment>
<dbReference type="InterPro" id="IPR014729">
    <property type="entry name" value="Rossmann-like_a/b/a_fold"/>
</dbReference>
<reference evidence="1" key="1">
    <citation type="submission" date="2022-03" db="EMBL/GenBank/DDBJ databases">
        <authorList>
            <person name="Martin C."/>
        </authorList>
    </citation>
    <scope>NUCLEOTIDE SEQUENCE</scope>
</reference>
<organism evidence="1 2">
    <name type="scientific">Owenia fusiformis</name>
    <name type="common">Polychaete worm</name>
    <dbReference type="NCBI Taxonomy" id="6347"/>
    <lineage>
        <taxon>Eukaryota</taxon>
        <taxon>Metazoa</taxon>
        <taxon>Spiralia</taxon>
        <taxon>Lophotrochozoa</taxon>
        <taxon>Annelida</taxon>
        <taxon>Polychaeta</taxon>
        <taxon>Sedentaria</taxon>
        <taxon>Canalipalpata</taxon>
        <taxon>Sabellida</taxon>
        <taxon>Oweniida</taxon>
        <taxon>Oweniidae</taxon>
        <taxon>Owenia</taxon>
    </lineage>
</organism>
<dbReference type="SUPFAM" id="SSF52402">
    <property type="entry name" value="Adenine nucleotide alpha hydrolases-like"/>
    <property type="match status" value="1"/>
</dbReference>
<keyword evidence="2" id="KW-1185">Reference proteome</keyword>
<dbReference type="Proteomes" id="UP000749559">
    <property type="component" value="Unassembled WGS sequence"/>
</dbReference>
<dbReference type="InterPro" id="IPR006015">
    <property type="entry name" value="Universal_stress_UspA"/>
</dbReference>
<dbReference type="Pfam" id="PF00582">
    <property type="entry name" value="Usp"/>
    <property type="match status" value="1"/>
</dbReference>
<gene>
    <name evidence="1" type="ORF">OFUS_LOCUS19055</name>
</gene>
<dbReference type="AlphaFoldDB" id="A0A8J1XWV2"/>
<dbReference type="InterPro" id="IPR006016">
    <property type="entry name" value="UspA"/>
</dbReference>
<evidence type="ECO:0000313" key="1">
    <source>
        <dbReference type="EMBL" id="CAH1794346.1"/>
    </source>
</evidence>
<dbReference type="PANTHER" id="PTHR31964:SF113">
    <property type="entry name" value="USPA DOMAIN-CONTAINING PROTEIN"/>
    <property type="match status" value="1"/>
</dbReference>
<protein>
    <submittedName>
        <fullName evidence="1">Uncharacterized protein</fullName>
    </submittedName>
</protein>
<dbReference type="Gene3D" id="3.40.50.620">
    <property type="entry name" value="HUPs"/>
    <property type="match status" value="1"/>
</dbReference>
<dbReference type="CDD" id="cd23659">
    <property type="entry name" value="USP_At3g01520-like"/>
    <property type="match status" value="1"/>
</dbReference>
<name>A0A8J1XWV2_OWEFU</name>